<dbReference type="PANTHER" id="PTHR30627">
    <property type="entry name" value="PEPTIDOGLYCAN D,D-TRANSPEPTIDASE"/>
    <property type="match status" value="1"/>
</dbReference>
<dbReference type="SUPFAM" id="SSF56601">
    <property type="entry name" value="beta-lactamase/transpeptidase-like"/>
    <property type="match status" value="1"/>
</dbReference>
<evidence type="ECO:0000256" key="1">
    <source>
        <dbReference type="ARBA" id="ARBA00004370"/>
    </source>
</evidence>
<organism evidence="6 7">
    <name type="scientific">Flavobacterium litorale</name>
    <dbReference type="NCBI Taxonomy" id="2856519"/>
    <lineage>
        <taxon>Bacteria</taxon>
        <taxon>Pseudomonadati</taxon>
        <taxon>Bacteroidota</taxon>
        <taxon>Flavobacteriia</taxon>
        <taxon>Flavobacteriales</taxon>
        <taxon>Flavobacteriaceae</taxon>
        <taxon>Flavobacterium</taxon>
    </lineage>
</organism>
<gene>
    <name evidence="6" type="ORF">K1I41_01400</name>
</gene>
<dbReference type="Pfam" id="PF03717">
    <property type="entry name" value="PBP_dimer"/>
    <property type="match status" value="1"/>
</dbReference>
<evidence type="ECO:0000256" key="3">
    <source>
        <dbReference type="ARBA" id="ARBA00023136"/>
    </source>
</evidence>
<keyword evidence="2" id="KW-0645">Protease</keyword>
<evidence type="ECO:0000256" key="2">
    <source>
        <dbReference type="ARBA" id="ARBA00022645"/>
    </source>
</evidence>
<name>A0ABX8VD45_9FLAO</name>
<keyword evidence="4" id="KW-1133">Transmembrane helix</keyword>
<dbReference type="SUPFAM" id="SSF56519">
    <property type="entry name" value="Penicillin binding protein dimerisation domain"/>
    <property type="match status" value="1"/>
</dbReference>
<dbReference type="PANTHER" id="PTHR30627:SF1">
    <property type="entry name" value="PEPTIDOGLYCAN D,D-TRANSPEPTIDASE FTSI"/>
    <property type="match status" value="1"/>
</dbReference>
<comment type="subcellular location">
    <subcellularLocation>
        <location evidence="1">Membrane</location>
    </subcellularLocation>
</comment>
<dbReference type="InterPro" id="IPR005311">
    <property type="entry name" value="PBP_dimer"/>
</dbReference>
<proteinExistence type="predicted"/>
<keyword evidence="4" id="KW-0812">Transmembrane</keyword>
<evidence type="ECO:0000259" key="5">
    <source>
        <dbReference type="PROSITE" id="PS51178"/>
    </source>
</evidence>
<dbReference type="Gene3D" id="3.40.710.10">
    <property type="entry name" value="DD-peptidase/beta-lactamase superfamily"/>
    <property type="match status" value="1"/>
</dbReference>
<evidence type="ECO:0000256" key="4">
    <source>
        <dbReference type="SAM" id="Phobius"/>
    </source>
</evidence>
<accession>A0ABX8VD45</accession>
<dbReference type="InterPro" id="IPR050515">
    <property type="entry name" value="Beta-lactam/transpept"/>
</dbReference>
<keyword evidence="7" id="KW-1185">Reference proteome</keyword>
<dbReference type="InterPro" id="IPR012338">
    <property type="entry name" value="Beta-lactam/transpept-like"/>
</dbReference>
<reference evidence="6 7" key="1">
    <citation type="submission" date="2021-07" db="EMBL/GenBank/DDBJ databases">
        <title>Flavobacterium WSW3-B6 sp.nov, isolated from seaweed.</title>
        <authorList>
            <person name="Muhammad N."/>
            <person name="Ho H."/>
            <person name="Lee Y.-J."/>
            <person name="Nguyen T."/>
            <person name="Ho J."/>
            <person name="Kim S.-G."/>
        </authorList>
    </citation>
    <scope>NUCLEOTIDE SEQUENCE [LARGE SCALE GENOMIC DNA]</scope>
    <source>
        <strain evidence="6 7">WSW3-B6</strain>
    </source>
</reference>
<keyword evidence="2" id="KW-0378">Hydrolase</keyword>
<dbReference type="InterPro" id="IPR001460">
    <property type="entry name" value="PCN-bd_Tpept"/>
</dbReference>
<dbReference type="Gene3D" id="3.90.1310.10">
    <property type="entry name" value="Penicillin-binding protein 2a (Domain 2)"/>
    <property type="match status" value="1"/>
</dbReference>
<sequence>MGVKDKAISYRIYLVAFAIFVMAILIVVKLSTIQWVNGDHYRQLAHERTVREFTIPANRGNVYSADGSLLATSIPNYTIRFDALAPQKEDFDAHLPALCDSLSVMLGKPASYYYSRLTKARNTKNRYLLITKKLSYTEYIRIKKFPLFEKGPYRGGIITEQKTVREHPIGRIAARTIGYERLSHTGKNLEVGIEGAFAQYLNGTNGKRMMQKIAKNQWKPISDNNEVEPVDGYDIISTIDVYIQDIAHHALLKQLEYYEADHGCVVVMETKTGYVKAISNLGRARDSSYYETINYAVGESQEPGSTFKLAALIALLEDKKADTSTVYDTNDGVITYYNRKVRDSKKGGYGKISLARGFEVSSNTVLAQAVQNSYEEEPETFVKHLTDDFALSAPLGVSIIGEGKPKIPRPDDRAWSKISLPWMGFGYGVSMTPLQTLALYNAVANDGEMVRPLFVKEIKEWDKTIKHFDKEVINPKICSQETIDKVKDVLQNVVKRGTGSKLYSPNFSMAGKTGTAQVNYGSGKGKESNMYYSSSFAGYFPADNPRYSCIVIIHKPSVIKGYYGADVSGPVFKRIAQKIYTDLPSTNSVEKLDGALPQQEQLYASYYEQSNKAEKTEGIMPNLIGMSGMDAVALLGNMGVKVKINGNGKVKKQSLAPGNPIKTTKTVVLELS</sequence>
<keyword evidence="2" id="KW-0121">Carboxypeptidase</keyword>
<dbReference type="InterPro" id="IPR005543">
    <property type="entry name" value="PASTA_dom"/>
</dbReference>
<keyword evidence="3 4" id="KW-0472">Membrane</keyword>
<dbReference type="RefSeq" id="WP_220640901.1">
    <property type="nucleotide sequence ID" value="NZ_CP080429.1"/>
</dbReference>
<dbReference type="Pfam" id="PF03793">
    <property type="entry name" value="PASTA"/>
    <property type="match status" value="1"/>
</dbReference>
<evidence type="ECO:0000313" key="7">
    <source>
        <dbReference type="Proteomes" id="UP000825381"/>
    </source>
</evidence>
<protein>
    <submittedName>
        <fullName evidence="6">Transpeptidase family protein</fullName>
    </submittedName>
</protein>
<feature type="transmembrane region" description="Helical" evidence="4">
    <location>
        <begin position="12"/>
        <end position="36"/>
    </location>
</feature>
<dbReference type="PROSITE" id="PS51178">
    <property type="entry name" value="PASTA"/>
    <property type="match status" value="1"/>
</dbReference>
<dbReference type="Pfam" id="PF00905">
    <property type="entry name" value="Transpeptidase"/>
    <property type="match status" value="1"/>
</dbReference>
<evidence type="ECO:0000313" key="6">
    <source>
        <dbReference type="EMBL" id="QYJ68561.1"/>
    </source>
</evidence>
<dbReference type="SMART" id="SM00740">
    <property type="entry name" value="PASTA"/>
    <property type="match status" value="1"/>
</dbReference>
<dbReference type="InterPro" id="IPR036138">
    <property type="entry name" value="PBP_dimer_sf"/>
</dbReference>
<dbReference type="EMBL" id="CP080429">
    <property type="protein sequence ID" value="QYJ68561.1"/>
    <property type="molecule type" value="Genomic_DNA"/>
</dbReference>
<dbReference type="CDD" id="cd06575">
    <property type="entry name" value="PASTA_Pbp2x-like_2"/>
    <property type="match status" value="1"/>
</dbReference>
<feature type="domain" description="PASTA" evidence="5">
    <location>
        <begin position="614"/>
        <end position="672"/>
    </location>
</feature>
<dbReference type="Proteomes" id="UP000825381">
    <property type="component" value="Chromosome"/>
</dbReference>
<dbReference type="Gene3D" id="3.30.450.330">
    <property type="match status" value="1"/>
</dbReference>
<dbReference type="SUPFAM" id="SSF54184">
    <property type="entry name" value="Penicillin-binding protein 2x (pbp-2x), c-terminal domain"/>
    <property type="match status" value="1"/>
</dbReference>